<sequence>MSGMVLYGIDISPPVRACLLTLKALGLQYEYKHVDILSGEQLAEDFTKNNPQHTVPTLNDNGTWLWDSHAICAYLVDKYAKDDSLYPRDLALRARLHQRLFFDASILYMPLRFITIPMFRFNRSIVPREKTQGVIEGYVLMEKFLANSPYLVGDRLTIADLCCVATASSLAGVVELEQEKYPKLHAWMERLKKLPYYEEGNGVGCKKYLEILKKRLTAIVS</sequence>
<protein>
    <submittedName>
        <fullName evidence="4">Glutathione S-transferase 1</fullName>
    </submittedName>
</protein>
<evidence type="ECO:0000313" key="4">
    <source>
        <dbReference type="EMBL" id="JAB90732.1"/>
    </source>
</evidence>
<dbReference type="GO" id="GO:0006749">
    <property type="term" value="P:glutathione metabolic process"/>
    <property type="evidence" value="ECO:0007669"/>
    <property type="project" value="TreeGrafter"/>
</dbReference>
<dbReference type="OrthoDB" id="2309723at2759"/>
<dbReference type="InterPro" id="IPR010987">
    <property type="entry name" value="Glutathione-S-Trfase_C-like"/>
</dbReference>
<dbReference type="SUPFAM" id="SSF47616">
    <property type="entry name" value="GST C-terminal domain-like"/>
    <property type="match status" value="1"/>
</dbReference>
<dbReference type="Gene3D" id="3.40.30.10">
    <property type="entry name" value="Glutaredoxin"/>
    <property type="match status" value="1"/>
</dbReference>
<feature type="domain" description="GST C-terminal" evidence="3">
    <location>
        <begin position="89"/>
        <end position="215"/>
    </location>
</feature>
<organism evidence="4">
    <name type="scientific">Ceratitis capitata</name>
    <name type="common">Mediterranean fruit fly</name>
    <name type="synonym">Tephritis capitata</name>
    <dbReference type="NCBI Taxonomy" id="7213"/>
    <lineage>
        <taxon>Eukaryota</taxon>
        <taxon>Metazoa</taxon>
        <taxon>Ecdysozoa</taxon>
        <taxon>Arthropoda</taxon>
        <taxon>Hexapoda</taxon>
        <taxon>Insecta</taxon>
        <taxon>Pterygota</taxon>
        <taxon>Neoptera</taxon>
        <taxon>Endopterygota</taxon>
        <taxon>Diptera</taxon>
        <taxon>Brachycera</taxon>
        <taxon>Muscomorpha</taxon>
        <taxon>Tephritoidea</taxon>
        <taxon>Tephritidae</taxon>
        <taxon>Ceratitis</taxon>
        <taxon>Ceratitis</taxon>
    </lineage>
</organism>
<reference evidence="4" key="2">
    <citation type="journal article" date="2014" name="BMC Genomics">
        <title>A genomic perspective to assessing quality of mass-reared SIT flies used in Mediterranean fruit fly (Ceratitis capitata) eradication in California.</title>
        <authorList>
            <person name="Calla B."/>
            <person name="Hall B."/>
            <person name="Hou S."/>
            <person name="Geib S.M."/>
        </authorList>
    </citation>
    <scope>NUCLEOTIDE SEQUENCE</scope>
</reference>
<dbReference type="Gene3D" id="1.20.1050.10">
    <property type="match status" value="1"/>
</dbReference>
<gene>
    <name evidence="4" type="primary">GSTT1</name>
</gene>
<dbReference type="FunFam" id="1.20.1050.10:FF:000007">
    <property type="entry name" value="Glutathione S-transferase 1-1"/>
    <property type="match status" value="1"/>
</dbReference>
<dbReference type="InterPro" id="IPR004046">
    <property type="entry name" value="GST_C"/>
</dbReference>
<proteinExistence type="evidence at transcript level"/>
<dbReference type="PROSITE" id="PS50405">
    <property type="entry name" value="GST_CTER"/>
    <property type="match status" value="1"/>
</dbReference>
<dbReference type="InterPro" id="IPR036249">
    <property type="entry name" value="Thioredoxin-like_sf"/>
</dbReference>
<keyword evidence="4" id="KW-0808">Transferase</keyword>
<dbReference type="AlphaFoldDB" id="W8AX72"/>
<dbReference type="GO" id="GO:0004364">
    <property type="term" value="F:glutathione transferase activity"/>
    <property type="evidence" value="ECO:0007669"/>
    <property type="project" value="TreeGrafter"/>
</dbReference>
<dbReference type="InterPro" id="IPR040079">
    <property type="entry name" value="Glutathione_S-Trfase"/>
</dbReference>
<dbReference type="SFLD" id="SFLDG01153">
    <property type="entry name" value="Main.4:_Theta-like"/>
    <property type="match status" value="1"/>
</dbReference>
<dbReference type="Pfam" id="PF00043">
    <property type="entry name" value="GST_C"/>
    <property type="match status" value="1"/>
</dbReference>
<dbReference type="PANTHER" id="PTHR43969">
    <property type="entry name" value="GLUTATHIONE S TRANSFERASE D10, ISOFORM A-RELATED"/>
    <property type="match status" value="1"/>
</dbReference>
<dbReference type="SFLD" id="SFLDS00019">
    <property type="entry name" value="Glutathione_Transferase_(cytos"/>
    <property type="match status" value="1"/>
</dbReference>
<accession>W8AX72</accession>
<dbReference type="PROSITE" id="PS50404">
    <property type="entry name" value="GST_NTER"/>
    <property type="match status" value="1"/>
</dbReference>
<name>W8AX72_CERCA</name>
<dbReference type="InterPro" id="IPR036282">
    <property type="entry name" value="Glutathione-S-Trfase_C_sf"/>
</dbReference>
<evidence type="ECO:0000259" key="3">
    <source>
        <dbReference type="PROSITE" id="PS50405"/>
    </source>
</evidence>
<comment type="subunit">
    <text evidence="1">Homodimer.</text>
</comment>
<evidence type="ECO:0000256" key="1">
    <source>
        <dbReference type="ARBA" id="ARBA00011738"/>
    </source>
</evidence>
<dbReference type="Pfam" id="PF13417">
    <property type="entry name" value="GST_N_3"/>
    <property type="match status" value="1"/>
</dbReference>
<dbReference type="PANTHER" id="PTHR43969:SF4">
    <property type="entry name" value="FI01423P-RELATED"/>
    <property type="match status" value="1"/>
</dbReference>
<dbReference type="CDD" id="cd03177">
    <property type="entry name" value="GST_C_Delta_Epsilon"/>
    <property type="match status" value="1"/>
</dbReference>
<evidence type="ECO:0000259" key="2">
    <source>
        <dbReference type="PROSITE" id="PS50404"/>
    </source>
</evidence>
<dbReference type="EMBL" id="GAMC01015823">
    <property type="protein sequence ID" value="JAB90732.1"/>
    <property type="molecule type" value="mRNA"/>
</dbReference>
<dbReference type="SFLD" id="SFLDG00358">
    <property type="entry name" value="Main_(cytGST)"/>
    <property type="match status" value="1"/>
</dbReference>
<dbReference type="InterPro" id="IPR004045">
    <property type="entry name" value="Glutathione_S-Trfase_N"/>
</dbReference>
<dbReference type="FunFam" id="3.40.30.10:FF:000034">
    <property type="entry name" value="glutathione S-transferase 1"/>
    <property type="match status" value="1"/>
</dbReference>
<feature type="domain" description="GST N-terminal" evidence="2">
    <location>
        <begin position="2"/>
        <end position="83"/>
    </location>
</feature>
<dbReference type="CDD" id="cd03045">
    <property type="entry name" value="GST_N_Delta_Epsilon"/>
    <property type="match status" value="1"/>
</dbReference>
<dbReference type="SUPFAM" id="SSF52833">
    <property type="entry name" value="Thioredoxin-like"/>
    <property type="match status" value="1"/>
</dbReference>
<reference evidence="4" key="1">
    <citation type="submission" date="2013-07" db="EMBL/GenBank/DDBJ databases">
        <authorList>
            <person name="Geib S."/>
        </authorList>
    </citation>
    <scope>NUCLEOTIDE SEQUENCE</scope>
</reference>